<evidence type="ECO:0000256" key="1">
    <source>
        <dbReference type="ARBA" id="ARBA00001971"/>
    </source>
</evidence>
<dbReference type="STRING" id="578458.D8Q1R8"/>
<keyword evidence="6" id="KW-0812">Transmembrane</keyword>
<dbReference type="Proteomes" id="UP000007431">
    <property type="component" value="Unassembled WGS sequence"/>
</dbReference>
<reference evidence="14 15" key="1">
    <citation type="journal article" date="2010" name="Nat. Biotechnol.">
        <title>Genome sequence of the model mushroom Schizophyllum commune.</title>
        <authorList>
            <person name="Ohm R.A."/>
            <person name="de Jong J.F."/>
            <person name="Lugones L.G."/>
            <person name="Aerts A."/>
            <person name="Kothe E."/>
            <person name="Stajich J.E."/>
            <person name="de Vries R.P."/>
            <person name="Record E."/>
            <person name="Levasseur A."/>
            <person name="Baker S.E."/>
            <person name="Bartholomew K.A."/>
            <person name="Coutinho P.M."/>
            <person name="Erdmann S."/>
            <person name="Fowler T.J."/>
            <person name="Gathman A.C."/>
            <person name="Lombard V."/>
            <person name="Henrissat B."/>
            <person name="Knabe N."/>
            <person name="Kuees U."/>
            <person name="Lilly W.W."/>
            <person name="Lindquist E."/>
            <person name="Lucas S."/>
            <person name="Magnuson J.K."/>
            <person name="Piumi F."/>
            <person name="Raudaskoski M."/>
            <person name="Salamov A."/>
            <person name="Schmutz J."/>
            <person name="Schwarze F.W.M.R."/>
            <person name="vanKuyk P.A."/>
            <person name="Horton J.S."/>
            <person name="Grigoriev I.V."/>
            <person name="Woesten H.A.B."/>
        </authorList>
    </citation>
    <scope>NUCLEOTIDE SEQUENCE [LARGE SCALE GENOMIC DNA]</scope>
    <source>
        <strain evidence="15">H4-8 / FGSC 9210</strain>
    </source>
</reference>
<evidence type="ECO:0000256" key="11">
    <source>
        <dbReference type="ARBA" id="ARBA00023033"/>
    </source>
</evidence>
<evidence type="ECO:0000256" key="2">
    <source>
        <dbReference type="ARBA" id="ARBA00004370"/>
    </source>
</evidence>
<keyword evidence="11" id="KW-0503">Monooxygenase</keyword>
<dbReference type="Gene3D" id="1.10.630.10">
    <property type="entry name" value="Cytochrome P450"/>
    <property type="match status" value="1"/>
</dbReference>
<evidence type="ECO:0000256" key="4">
    <source>
        <dbReference type="ARBA" id="ARBA00010617"/>
    </source>
</evidence>
<dbReference type="VEuPathDB" id="FungiDB:SCHCODRAFT_02619716"/>
<dbReference type="GO" id="GO:0016705">
    <property type="term" value="F:oxidoreductase activity, acting on paired donors, with incorporation or reduction of molecular oxygen"/>
    <property type="evidence" value="ECO:0007669"/>
    <property type="project" value="InterPro"/>
</dbReference>
<comment type="cofactor">
    <cofactor evidence="1 13">
        <name>heme</name>
        <dbReference type="ChEBI" id="CHEBI:30413"/>
    </cofactor>
</comment>
<keyword evidence="9" id="KW-0560">Oxidoreductase</keyword>
<dbReference type="InterPro" id="IPR050121">
    <property type="entry name" value="Cytochrome_P450_monoxygenase"/>
</dbReference>
<organism evidence="15">
    <name type="scientific">Schizophyllum commune (strain H4-8 / FGSC 9210)</name>
    <name type="common">Split gill fungus</name>
    <dbReference type="NCBI Taxonomy" id="578458"/>
    <lineage>
        <taxon>Eukaryota</taxon>
        <taxon>Fungi</taxon>
        <taxon>Dikarya</taxon>
        <taxon>Basidiomycota</taxon>
        <taxon>Agaricomycotina</taxon>
        <taxon>Agaricomycetes</taxon>
        <taxon>Agaricomycetidae</taxon>
        <taxon>Agaricales</taxon>
        <taxon>Schizophyllaceae</taxon>
        <taxon>Schizophyllum</taxon>
    </lineage>
</organism>
<keyword evidence="8" id="KW-1133">Transmembrane helix</keyword>
<gene>
    <name evidence="14" type="ORF">SCHCODRAFT_15501</name>
</gene>
<protein>
    <recommendedName>
        <fullName evidence="16">Cytochrome P450</fullName>
    </recommendedName>
</protein>
<dbReference type="HOGENOM" id="CLU_001570_5_11_1"/>
<evidence type="ECO:0000256" key="9">
    <source>
        <dbReference type="ARBA" id="ARBA00023002"/>
    </source>
</evidence>
<comment type="pathway">
    <text evidence="3">Secondary metabolite biosynthesis; terpenoid biosynthesis.</text>
</comment>
<evidence type="ECO:0000256" key="6">
    <source>
        <dbReference type="ARBA" id="ARBA00022692"/>
    </source>
</evidence>
<dbReference type="PRINTS" id="PR00463">
    <property type="entry name" value="EP450I"/>
</dbReference>
<evidence type="ECO:0000256" key="8">
    <source>
        <dbReference type="ARBA" id="ARBA00022989"/>
    </source>
</evidence>
<dbReference type="InParanoid" id="D8Q1R8"/>
<dbReference type="GO" id="GO:0004497">
    <property type="term" value="F:monooxygenase activity"/>
    <property type="evidence" value="ECO:0007669"/>
    <property type="project" value="UniProtKB-KW"/>
</dbReference>
<keyword evidence="15" id="KW-1185">Reference proteome</keyword>
<comment type="subcellular location">
    <subcellularLocation>
        <location evidence="2">Membrane</location>
    </subcellularLocation>
</comment>
<evidence type="ECO:0000256" key="10">
    <source>
        <dbReference type="ARBA" id="ARBA00023004"/>
    </source>
</evidence>
<dbReference type="PANTHER" id="PTHR24305:SF166">
    <property type="entry name" value="CYTOCHROME P450 12A4, MITOCHONDRIAL-RELATED"/>
    <property type="match status" value="1"/>
</dbReference>
<evidence type="ECO:0000313" key="14">
    <source>
        <dbReference type="EMBL" id="EFI97992.1"/>
    </source>
</evidence>
<dbReference type="eggNOG" id="KOG0157">
    <property type="taxonomic scope" value="Eukaryota"/>
</dbReference>
<dbReference type="InterPro" id="IPR001128">
    <property type="entry name" value="Cyt_P450"/>
</dbReference>
<dbReference type="GO" id="GO:0005506">
    <property type="term" value="F:iron ion binding"/>
    <property type="evidence" value="ECO:0007669"/>
    <property type="project" value="InterPro"/>
</dbReference>
<name>D8Q1R8_SCHCM</name>
<evidence type="ECO:0000256" key="5">
    <source>
        <dbReference type="ARBA" id="ARBA00022617"/>
    </source>
</evidence>
<dbReference type="AlphaFoldDB" id="D8Q1R8"/>
<evidence type="ECO:0000256" key="13">
    <source>
        <dbReference type="PIRSR" id="PIRSR602401-1"/>
    </source>
</evidence>
<dbReference type="PANTHER" id="PTHR24305">
    <property type="entry name" value="CYTOCHROME P450"/>
    <property type="match status" value="1"/>
</dbReference>
<keyword evidence="12" id="KW-0472">Membrane</keyword>
<dbReference type="EMBL" id="GL377305">
    <property type="protein sequence ID" value="EFI97992.1"/>
    <property type="molecule type" value="Genomic_DNA"/>
</dbReference>
<dbReference type="GO" id="GO:0020037">
    <property type="term" value="F:heme binding"/>
    <property type="evidence" value="ECO:0007669"/>
    <property type="project" value="InterPro"/>
</dbReference>
<evidence type="ECO:0000256" key="3">
    <source>
        <dbReference type="ARBA" id="ARBA00004721"/>
    </source>
</evidence>
<evidence type="ECO:0000256" key="12">
    <source>
        <dbReference type="ARBA" id="ARBA00023136"/>
    </source>
</evidence>
<keyword evidence="5 13" id="KW-0349">Heme</keyword>
<dbReference type="GO" id="GO:0016020">
    <property type="term" value="C:membrane"/>
    <property type="evidence" value="ECO:0007669"/>
    <property type="project" value="UniProtKB-SubCell"/>
</dbReference>
<dbReference type="Pfam" id="PF00067">
    <property type="entry name" value="p450"/>
    <property type="match status" value="1"/>
</dbReference>
<keyword evidence="7 13" id="KW-0479">Metal-binding</keyword>
<dbReference type="CDD" id="cd11069">
    <property type="entry name" value="CYP_FUM15-like"/>
    <property type="match status" value="1"/>
</dbReference>
<accession>D8Q1R8</accession>
<evidence type="ECO:0000256" key="7">
    <source>
        <dbReference type="ARBA" id="ARBA00022723"/>
    </source>
</evidence>
<dbReference type="SUPFAM" id="SSF48264">
    <property type="entry name" value="Cytochrome P450"/>
    <property type="match status" value="1"/>
</dbReference>
<comment type="similarity">
    <text evidence="4">Belongs to the cytochrome P450 family.</text>
</comment>
<dbReference type="OMA" id="ASTHPMP"/>
<feature type="binding site" description="axial binding residue" evidence="13">
    <location>
        <position position="477"/>
    </location>
    <ligand>
        <name>heme</name>
        <dbReference type="ChEBI" id="CHEBI:30413"/>
    </ligand>
    <ligandPart>
        <name>Fe</name>
        <dbReference type="ChEBI" id="CHEBI:18248"/>
    </ligandPart>
</feature>
<dbReference type="PRINTS" id="PR00385">
    <property type="entry name" value="P450"/>
</dbReference>
<dbReference type="InterPro" id="IPR002401">
    <property type="entry name" value="Cyt_P450_E_grp-I"/>
</dbReference>
<evidence type="ECO:0000313" key="15">
    <source>
        <dbReference type="Proteomes" id="UP000007431"/>
    </source>
</evidence>
<dbReference type="InterPro" id="IPR036396">
    <property type="entry name" value="Cyt_P450_sf"/>
</dbReference>
<keyword evidence="10 13" id="KW-0408">Iron</keyword>
<evidence type="ECO:0008006" key="16">
    <source>
        <dbReference type="Google" id="ProtNLM"/>
    </source>
</evidence>
<proteinExistence type="inferred from homology"/>
<sequence>MLAKVALAAFTLVLARTIWRILSRYVQRSPLDNIPGPAPPSLLTGNFYQLFHPNAWGFHEKLAEEYGPIVRTTGLLGEKQLYVADSKALHSIIVKDQDVYEEHPQFTSANHVLLGEGLTATLGEKHRKQRKLMNPVFSIAHMRNMIPMFQEVIGKEITEDGPREVDVLHWMSRTALELIGRNGLGYSFDSLAVNDPGNPYSSSIKELAQAVFKLIFWRTYVLPEVYKLGPAWFRRAVVNFVPWRSLHDIRDKVNLIWNSSKEVYTQKKAALLAGDAAVSQQISQGKDIMSLLIRANMKAEDPLDEDELVGQMSVLIFGGTDTTSSALSRILYLLAKHPDVQDRLRQEIRAAKETYGVLTYDELESLPLLDAILRETLRLYPPASQLLRKTVKDAILPFGKPVMGVDGRELTEVYVPAGTPIIISIINANRSKDMWGADALEWKPERWLAPLPQSVADAHMPGVYSNLMTFLGGGRACIGFKFAQLEMKVALVELLDAFELSPSNRIVRWRMSNISSAYVEDAPQKSQLPIVLTRAAR</sequence>